<comment type="caution">
    <text evidence="7">The sequence shown here is derived from an EMBL/GenBank/DDBJ whole genome shotgun (WGS) entry which is preliminary data.</text>
</comment>
<sequence length="456" mass="46027">MSRPTAPPEAADAADATDAAAPREKGLARFGLTRRSAALLVGMSAALLASELAETVVATALPTIAADLGDLRLLALVTTGYLVASTAVLPAYGWLSDRYGRRRLFVVAVALFLVGSVLGALAAGPVTLVLARLVQGCGAGGLLVLVQAEVAVLVPLRQRAAVMSGVGAVFATAVIAGPPLGGWLASGPGWRWAFWLNLPLALGALVAAVALMPPGRPERQARPRSPLAVLRRRQVRYATAGGLLLGASSFGMLVYLPTYLQLVLGLSPAWAGVLMLALFGGLGILTVVAAQVVRRNGPVRALLVVGALAVAGGLALLASGAGGSLVGVVPALVLLGAGIGCVWEVVVVVVQAGVVEAEVGTATGTNNLLREIGVVVGTGLVGAWVTHRLISAGTVSGVPLGTWSPERLAAATPAAQAEVSTAYAAAFGPAFWALVPVALLAAAAFSRLRPWSRAQA</sequence>
<feature type="transmembrane region" description="Helical" evidence="5">
    <location>
        <begin position="104"/>
        <end position="123"/>
    </location>
</feature>
<evidence type="ECO:0000259" key="6">
    <source>
        <dbReference type="PROSITE" id="PS50850"/>
    </source>
</evidence>
<feature type="transmembrane region" description="Helical" evidence="5">
    <location>
        <begin position="367"/>
        <end position="385"/>
    </location>
</feature>
<dbReference type="EMBL" id="JACHZG010000001">
    <property type="protein sequence ID" value="MBB3327560.1"/>
    <property type="molecule type" value="Genomic_DNA"/>
</dbReference>
<name>A0A7W5P7G6_9ACTN</name>
<dbReference type="InterPro" id="IPR011701">
    <property type="entry name" value="MFS"/>
</dbReference>
<dbReference type="InterPro" id="IPR036259">
    <property type="entry name" value="MFS_trans_sf"/>
</dbReference>
<feature type="transmembrane region" description="Helical" evidence="5">
    <location>
        <begin position="268"/>
        <end position="289"/>
    </location>
</feature>
<feature type="transmembrane region" description="Helical" evidence="5">
    <location>
        <begin position="129"/>
        <end position="148"/>
    </location>
</feature>
<feature type="transmembrane region" description="Helical" evidence="5">
    <location>
        <begin position="301"/>
        <end position="322"/>
    </location>
</feature>
<evidence type="ECO:0000256" key="4">
    <source>
        <dbReference type="ARBA" id="ARBA00023136"/>
    </source>
</evidence>
<keyword evidence="2 5" id="KW-0812">Transmembrane</keyword>
<evidence type="ECO:0000256" key="5">
    <source>
        <dbReference type="SAM" id="Phobius"/>
    </source>
</evidence>
<dbReference type="SUPFAM" id="SSF103473">
    <property type="entry name" value="MFS general substrate transporter"/>
    <property type="match status" value="1"/>
</dbReference>
<dbReference type="AlphaFoldDB" id="A0A7W5P7G6"/>
<proteinExistence type="predicted"/>
<organism evidence="7 8">
    <name type="scientific">Microlunatus antarcticus</name>
    <dbReference type="NCBI Taxonomy" id="53388"/>
    <lineage>
        <taxon>Bacteria</taxon>
        <taxon>Bacillati</taxon>
        <taxon>Actinomycetota</taxon>
        <taxon>Actinomycetes</taxon>
        <taxon>Propionibacteriales</taxon>
        <taxon>Propionibacteriaceae</taxon>
        <taxon>Microlunatus</taxon>
    </lineage>
</organism>
<evidence type="ECO:0000256" key="3">
    <source>
        <dbReference type="ARBA" id="ARBA00022989"/>
    </source>
</evidence>
<evidence type="ECO:0000256" key="1">
    <source>
        <dbReference type="ARBA" id="ARBA00004651"/>
    </source>
</evidence>
<keyword evidence="3 5" id="KW-1133">Transmembrane helix</keyword>
<feature type="transmembrane region" description="Helical" evidence="5">
    <location>
        <begin position="160"/>
        <end position="180"/>
    </location>
</feature>
<evidence type="ECO:0000313" key="7">
    <source>
        <dbReference type="EMBL" id="MBB3327560.1"/>
    </source>
</evidence>
<feature type="transmembrane region" description="Helical" evidence="5">
    <location>
        <begin position="73"/>
        <end position="92"/>
    </location>
</feature>
<dbReference type="PROSITE" id="PS50850">
    <property type="entry name" value="MFS"/>
    <property type="match status" value="1"/>
</dbReference>
<reference evidence="7 8" key="1">
    <citation type="submission" date="2020-08" db="EMBL/GenBank/DDBJ databases">
        <title>Sequencing the genomes of 1000 actinobacteria strains.</title>
        <authorList>
            <person name="Klenk H.-P."/>
        </authorList>
    </citation>
    <scope>NUCLEOTIDE SEQUENCE [LARGE SCALE GENOMIC DNA]</scope>
    <source>
        <strain evidence="7 8">DSM 11053</strain>
    </source>
</reference>
<dbReference type="PRINTS" id="PR01036">
    <property type="entry name" value="TCRTETB"/>
</dbReference>
<comment type="subcellular location">
    <subcellularLocation>
        <location evidence="1">Cell membrane</location>
        <topology evidence="1">Multi-pass membrane protein</topology>
    </subcellularLocation>
</comment>
<evidence type="ECO:0000313" key="8">
    <source>
        <dbReference type="Proteomes" id="UP000565572"/>
    </source>
</evidence>
<dbReference type="PANTHER" id="PTHR23501">
    <property type="entry name" value="MAJOR FACILITATOR SUPERFAMILY"/>
    <property type="match status" value="1"/>
</dbReference>
<dbReference type="PANTHER" id="PTHR23501:SF197">
    <property type="entry name" value="COMD"/>
    <property type="match status" value="1"/>
</dbReference>
<feature type="transmembrane region" description="Helical" evidence="5">
    <location>
        <begin position="192"/>
        <end position="214"/>
    </location>
</feature>
<keyword evidence="8" id="KW-1185">Reference proteome</keyword>
<feature type="transmembrane region" description="Helical" evidence="5">
    <location>
        <begin position="328"/>
        <end position="355"/>
    </location>
</feature>
<dbReference type="GO" id="GO:0022857">
    <property type="term" value="F:transmembrane transporter activity"/>
    <property type="evidence" value="ECO:0007669"/>
    <property type="project" value="InterPro"/>
</dbReference>
<dbReference type="Pfam" id="PF07690">
    <property type="entry name" value="MFS_1"/>
    <property type="match status" value="1"/>
</dbReference>
<feature type="transmembrane region" description="Helical" evidence="5">
    <location>
        <begin position="37"/>
        <end position="61"/>
    </location>
</feature>
<accession>A0A7W5P7G6</accession>
<dbReference type="Gene3D" id="1.20.1250.20">
    <property type="entry name" value="MFS general substrate transporter like domains"/>
    <property type="match status" value="1"/>
</dbReference>
<gene>
    <name evidence="7" type="ORF">FHX39_002504</name>
</gene>
<keyword evidence="4 5" id="KW-0472">Membrane</keyword>
<protein>
    <submittedName>
        <fullName evidence="7">Putative MFS family arabinose efflux permease</fullName>
    </submittedName>
</protein>
<dbReference type="InterPro" id="IPR020846">
    <property type="entry name" value="MFS_dom"/>
</dbReference>
<dbReference type="RefSeq" id="WP_183338874.1">
    <property type="nucleotide sequence ID" value="NZ_JACHZG010000001.1"/>
</dbReference>
<dbReference type="Proteomes" id="UP000565572">
    <property type="component" value="Unassembled WGS sequence"/>
</dbReference>
<evidence type="ECO:0000256" key="2">
    <source>
        <dbReference type="ARBA" id="ARBA00022692"/>
    </source>
</evidence>
<feature type="transmembrane region" description="Helical" evidence="5">
    <location>
        <begin position="422"/>
        <end position="445"/>
    </location>
</feature>
<dbReference type="GO" id="GO:0005886">
    <property type="term" value="C:plasma membrane"/>
    <property type="evidence" value="ECO:0007669"/>
    <property type="project" value="UniProtKB-SubCell"/>
</dbReference>
<feature type="transmembrane region" description="Helical" evidence="5">
    <location>
        <begin position="235"/>
        <end position="256"/>
    </location>
</feature>
<feature type="domain" description="Major facilitator superfamily (MFS) profile" evidence="6">
    <location>
        <begin position="39"/>
        <end position="453"/>
    </location>
</feature>